<evidence type="ECO:0000256" key="2">
    <source>
        <dbReference type="ARBA" id="ARBA00008663"/>
    </source>
</evidence>
<evidence type="ECO:0000256" key="1">
    <source>
        <dbReference type="ARBA" id="ARBA00004997"/>
    </source>
</evidence>
<evidence type="ECO:0000256" key="11">
    <source>
        <dbReference type="ARBA" id="ARBA00023317"/>
    </source>
</evidence>
<dbReference type="AlphaFoldDB" id="A0A6P1ZAH6"/>
<name>A0A6P1ZAH6_9BACT</name>
<evidence type="ECO:0000256" key="9">
    <source>
        <dbReference type="ARBA" id="ARBA00022842"/>
    </source>
</evidence>
<keyword evidence="8" id="KW-0067">ATP-binding</keyword>
<dbReference type="GO" id="GO:0005524">
    <property type="term" value="F:ATP binding"/>
    <property type="evidence" value="ECO:0007669"/>
    <property type="project" value="UniProtKB-KW"/>
</dbReference>
<evidence type="ECO:0000256" key="6">
    <source>
        <dbReference type="ARBA" id="ARBA00022741"/>
    </source>
</evidence>
<evidence type="ECO:0000256" key="3">
    <source>
        <dbReference type="ARBA" id="ARBA00012142"/>
    </source>
</evidence>
<comment type="similarity">
    <text evidence="2">Belongs to the pyruvate kinase family.</text>
</comment>
<feature type="non-terminal residue" evidence="13">
    <location>
        <position position="41"/>
    </location>
</feature>
<proteinExistence type="inferred from homology"/>
<evidence type="ECO:0000256" key="5">
    <source>
        <dbReference type="ARBA" id="ARBA00022723"/>
    </source>
</evidence>
<dbReference type="InterPro" id="IPR015793">
    <property type="entry name" value="Pyrv_Knase_brl"/>
</dbReference>
<keyword evidence="9" id="KW-0460">Magnesium</keyword>
<accession>A0A6P1ZAH6</accession>
<keyword evidence="4" id="KW-0808">Transferase</keyword>
<dbReference type="InterPro" id="IPR001697">
    <property type="entry name" value="Pyr_Knase"/>
</dbReference>
<dbReference type="EC" id="2.7.1.40" evidence="3"/>
<keyword evidence="7" id="KW-0418">Kinase</keyword>
<gene>
    <name evidence="13" type="ORF">DQK91_22720</name>
</gene>
<evidence type="ECO:0000256" key="7">
    <source>
        <dbReference type="ARBA" id="ARBA00022777"/>
    </source>
</evidence>
<dbReference type="PANTHER" id="PTHR11817">
    <property type="entry name" value="PYRUVATE KINASE"/>
    <property type="match status" value="1"/>
</dbReference>
<dbReference type="Pfam" id="PF00224">
    <property type="entry name" value="PK"/>
    <property type="match status" value="1"/>
</dbReference>
<dbReference type="GO" id="GO:0030955">
    <property type="term" value="F:potassium ion binding"/>
    <property type="evidence" value="ECO:0007669"/>
    <property type="project" value="InterPro"/>
</dbReference>
<dbReference type="SUPFAM" id="SSF51621">
    <property type="entry name" value="Phosphoenolpyruvate/pyruvate domain"/>
    <property type="match status" value="1"/>
</dbReference>
<keyword evidence="10" id="KW-0324">Glycolysis</keyword>
<evidence type="ECO:0000313" key="14">
    <source>
        <dbReference type="Proteomes" id="UP000434052"/>
    </source>
</evidence>
<evidence type="ECO:0000256" key="10">
    <source>
        <dbReference type="ARBA" id="ARBA00023152"/>
    </source>
</evidence>
<dbReference type="GO" id="GO:0016301">
    <property type="term" value="F:kinase activity"/>
    <property type="evidence" value="ECO:0007669"/>
    <property type="project" value="UniProtKB-KW"/>
</dbReference>
<feature type="domain" description="Pyruvate kinase barrel" evidence="12">
    <location>
        <begin position="2"/>
        <end position="41"/>
    </location>
</feature>
<evidence type="ECO:0000256" key="4">
    <source>
        <dbReference type="ARBA" id="ARBA00022679"/>
    </source>
</evidence>
<reference evidence="13 14" key="1">
    <citation type="submission" date="2018-06" db="EMBL/GenBank/DDBJ databases">
        <title>Complete genome of Desulfovibrio marinus P48SEP.</title>
        <authorList>
            <person name="Crispim J.S."/>
            <person name="Vidigal P.M.P."/>
            <person name="Silva L.C.F."/>
            <person name="Araujo L.C."/>
            <person name="Laguardia C.N."/>
            <person name="Dias R.S."/>
            <person name="Sousa M.P."/>
            <person name="Paula S.O."/>
            <person name="Silva C."/>
        </authorList>
    </citation>
    <scope>NUCLEOTIDE SEQUENCE [LARGE SCALE GENOMIC DNA]</scope>
    <source>
        <strain evidence="13 14">P48SEP</strain>
    </source>
</reference>
<keyword evidence="5" id="KW-0479">Metal-binding</keyword>
<dbReference type="GO" id="GO:0004743">
    <property type="term" value="F:pyruvate kinase activity"/>
    <property type="evidence" value="ECO:0007669"/>
    <property type="project" value="UniProtKB-EC"/>
</dbReference>
<keyword evidence="6" id="KW-0547">Nucleotide-binding</keyword>
<dbReference type="GO" id="GO:0000287">
    <property type="term" value="F:magnesium ion binding"/>
    <property type="evidence" value="ECO:0007669"/>
    <property type="project" value="InterPro"/>
</dbReference>
<dbReference type="Proteomes" id="UP000434052">
    <property type="component" value="Unassembled WGS sequence"/>
</dbReference>
<evidence type="ECO:0000313" key="13">
    <source>
        <dbReference type="EMBL" id="TVM27181.1"/>
    </source>
</evidence>
<protein>
    <recommendedName>
        <fullName evidence="3">pyruvate kinase</fullName>
        <ecNumber evidence="3">2.7.1.40</ecNumber>
    </recommendedName>
</protein>
<evidence type="ECO:0000259" key="12">
    <source>
        <dbReference type="Pfam" id="PF00224"/>
    </source>
</evidence>
<comment type="caution">
    <text evidence="13">The sequence shown here is derived from an EMBL/GenBank/DDBJ whole genome shotgun (WGS) entry which is preliminary data.</text>
</comment>
<evidence type="ECO:0000256" key="8">
    <source>
        <dbReference type="ARBA" id="ARBA00022840"/>
    </source>
</evidence>
<dbReference type="EMBL" id="QMIF01000193">
    <property type="protein sequence ID" value="TVM27181.1"/>
    <property type="molecule type" value="Genomic_DNA"/>
</dbReference>
<sequence>MPIIQKRIIRAARHAQKASIVATQMLLSMGRNPIPTRAEAT</sequence>
<dbReference type="InterPro" id="IPR040442">
    <property type="entry name" value="Pyrv_kinase-like_dom_sf"/>
</dbReference>
<organism evidence="13 14">
    <name type="scientific">Oceanidesulfovibrio marinus</name>
    <dbReference type="NCBI Taxonomy" id="370038"/>
    <lineage>
        <taxon>Bacteria</taxon>
        <taxon>Pseudomonadati</taxon>
        <taxon>Thermodesulfobacteriota</taxon>
        <taxon>Desulfovibrionia</taxon>
        <taxon>Desulfovibrionales</taxon>
        <taxon>Desulfovibrionaceae</taxon>
        <taxon>Oceanidesulfovibrio</taxon>
    </lineage>
</organism>
<comment type="pathway">
    <text evidence="1">Carbohydrate degradation; glycolysis; pyruvate from D-glyceraldehyde 3-phosphate: step 5/5.</text>
</comment>
<keyword evidence="11" id="KW-0670">Pyruvate</keyword>
<dbReference type="InterPro" id="IPR015813">
    <property type="entry name" value="Pyrv/PenolPyrv_kinase-like_dom"/>
</dbReference>
<dbReference type="Gene3D" id="3.20.20.60">
    <property type="entry name" value="Phosphoenolpyruvate-binding domains"/>
    <property type="match status" value="1"/>
</dbReference>